<sequence>MSNENGQHWRKQLSWGIILTGVGVAFLLDRSGALHWGTIWRYWPALLVVAGLSNLVPPTNVKLVLDGFSHIFFGAWFYCSFEHIWGLTFGNSWPLLLIMWGVTLVLKPLLENYFVSNKEHYDGK</sequence>
<dbReference type="Proteomes" id="UP000450676">
    <property type="component" value="Unassembled WGS sequence"/>
</dbReference>
<keyword evidence="4" id="KW-1185">Reference proteome</keyword>
<reference evidence="3 4" key="1">
    <citation type="submission" date="2019-12" db="EMBL/GenBank/DDBJ databases">
        <title>Novel species isolated from a subtropical stream in China.</title>
        <authorList>
            <person name="Lu H."/>
        </authorList>
    </citation>
    <scope>NUCLEOTIDE SEQUENCE [LARGE SCALE GENOMIC DNA]</scope>
    <source>
        <strain evidence="3 4">FT127W</strain>
    </source>
</reference>
<protein>
    <recommendedName>
        <fullName evidence="2">LiaF transmembrane domain-containing protein</fullName>
    </recommendedName>
</protein>
<feature type="transmembrane region" description="Helical" evidence="1">
    <location>
        <begin position="40"/>
        <end position="56"/>
    </location>
</feature>
<organism evidence="3 4">
    <name type="scientific">Pseudoduganella aquatica</name>
    <dbReference type="NCBI Taxonomy" id="2660641"/>
    <lineage>
        <taxon>Bacteria</taxon>
        <taxon>Pseudomonadati</taxon>
        <taxon>Pseudomonadota</taxon>
        <taxon>Betaproteobacteria</taxon>
        <taxon>Burkholderiales</taxon>
        <taxon>Oxalobacteraceae</taxon>
        <taxon>Telluria group</taxon>
        <taxon>Pseudoduganella</taxon>
    </lineage>
</organism>
<dbReference type="InterPro" id="IPR054331">
    <property type="entry name" value="LiaF_TM"/>
</dbReference>
<evidence type="ECO:0000256" key="1">
    <source>
        <dbReference type="SAM" id="Phobius"/>
    </source>
</evidence>
<dbReference type="AlphaFoldDB" id="A0A7X4HCI5"/>
<keyword evidence="1" id="KW-0812">Transmembrane</keyword>
<evidence type="ECO:0000313" key="3">
    <source>
        <dbReference type="EMBL" id="MYN07817.1"/>
    </source>
</evidence>
<gene>
    <name evidence="3" type="ORF">GTP77_10770</name>
</gene>
<comment type="caution">
    <text evidence="3">The sequence shown here is derived from an EMBL/GenBank/DDBJ whole genome shotgun (WGS) entry which is preliminary data.</text>
</comment>
<feature type="transmembrane region" description="Helical" evidence="1">
    <location>
        <begin position="12"/>
        <end position="28"/>
    </location>
</feature>
<evidence type="ECO:0000259" key="2">
    <source>
        <dbReference type="Pfam" id="PF22570"/>
    </source>
</evidence>
<keyword evidence="1" id="KW-0472">Membrane</keyword>
<feature type="transmembrane region" description="Helical" evidence="1">
    <location>
        <begin position="92"/>
        <end position="110"/>
    </location>
</feature>
<accession>A0A7X4HCI5</accession>
<proteinExistence type="predicted"/>
<evidence type="ECO:0000313" key="4">
    <source>
        <dbReference type="Proteomes" id="UP000450676"/>
    </source>
</evidence>
<dbReference type="RefSeq" id="WP_161072154.1">
    <property type="nucleotide sequence ID" value="NZ_CP086370.1"/>
</dbReference>
<feature type="domain" description="LiaF transmembrane" evidence="2">
    <location>
        <begin position="15"/>
        <end position="108"/>
    </location>
</feature>
<name>A0A7X4HCI5_9BURK</name>
<dbReference type="Pfam" id="PF22570">
    <property type="entry name" value="LiaF-TM"/>
    <property type="match status" value="1"/>
</dbReference>
<dbReference type="EMBL" id="WWCU01000009">
    <property type="protein sequence ID" value="MYN07817.1"/>
    <property type="molecule type" value="Genomic_DNA"/>
</dbReference>
<keyword evidence="1" id="KW-1133">Transmembrane helix</keyword>